<comment type="caution">
    <text evidence="10">Lacks conserved residue(s) required for the propagation of feature annotation.</text>
</comment>
<comment type="caution">
    <text evidence="14">The sequence shown here is derived from an EMBL/GenBank/DDBJ whole genome shotgun (WGS) entry which is preliminary data.</text>
</comment>
<reference evidence="14 15" key="1">
    <citation type="submission" date="2021-03" db="EMBL/GenBank/DDBJ databases">
        <title>Sequencing the genomes of 1000 actinobacteria strains.</title>
        <authorList>
            <person name="Klenk H.-P."/>
        </authorList>
    </citation>
    <scope>NUCLEOTIDE SEQUENCE [LARGE SCALE GENOMIC DNA]</scope>
    <source>
        <strain evidence="14 15">DSM 24221</strain>
    </source>
</reference>
<evidence type="ECO:0000256" key="3">
    <source>
        <dbReference type="ARBA" id="ARBA00005842"/>
    </source>
</evidence>
<evidence type="ECO:0000256" key="2">
    <source>
        <dbReference type="ARBA" id="ARBA00003213"/>
    </source>
</evidence>
<feature type="binding site" evidence="10">
    <location>
        <begin position="14"/>
        <end position="19"/>
    </location>
    <ligand>
        <name>substrate</name>
    </ligand>
</feature>
<feature type="binding site" evidence="10">
    <location>
        <begin position="12"/>
        <end position="19"/>
    </location>
    <ligand>
        <name>ATP</name>
        <dbReference type="ChEBI" id="CHEBI:30616"/>
    </ligand>
</feature>
<comment type="similarity">
    <text evidence="3 10 13">Belongs to the IPP transferase family.</text>
</comment>
<dbReference type="PANTHER" id="PTHR11088">
    <property type="entry name" value="TRNA DIMETHYLALLYLTRANSFERASE"/>
    <property type="match status" value="1"/>
</dbReference>
<dbReference type="InterPro" id="IPR018022">
    <property type="entry name" value="IPT"/>
</dbReference>
<evidence type="ECO:0000256" key="10">
    <source>
        <dbReference type="HAMAP-Rule" id="MF_00185"/>
    </source>
</evidence>
<dbReference type="RefSeq" id="WP_165137127.1">
    <property type="nucleotide sequence ID" value="NZ_CP049253.1"/>
</dbReference>
<dbReference type="NCBIfam" id="TIGR00174">
    <property type="entry name" value="miaA"/>
    <property type="match status" value="1"/>
</dbReference>
<gene>
    <name evidence="10" type="primary">miaA</name>
    <name evidence="14" type="ORF">JOF34_000733</name>
</gene>
<dbReference type="SUPFAM" id="SSF52540">
    <property type="entry name" value="P-loop containing nucleoside triphosphate hydrolases"/>
    <property type="match status" value="1"/>
</dbReference>
<feature type="site" description="Interaction with substrate tRNA" evidence="10">
    <location>
        <position position="108"/>
    </location>
</feature>
<evidence type="ECO:0000256" key="7">
    <source>
        <dbReference type="ARBA" id="ARBA00022840"/>
    </source>
</evidence>
<evidence type="ECO:0000256" key="12">
    <source>
        <dbReference type="RuleBase" id="RU003784"/>
    </source>
</evidence>
<sequence>MEGGPRLWAVVGATGTGKSDLSLDLAQMLEHRGQAAEIVNADAMQLYRGMDIGTAKLAPAERRGIPHHLFDVLDVTQEAAVAAYQRDARAAIDAIQASGKHAILVGGSGLYVSSAIFDFQFPPRDHALRAALERRLEEEGADALYEELRQQDPATAERVDARNGRRVVRALEVLAQGSSGHGAALPDAPILWHARTKIIGLRMERAELVERLDRRVERMWADGMVAETEALRAAGLERGKTASRAIGYAQALAQLAGEKSPAEAIAETQALTRRYARKQVSWFKRYADVRWLDAGRATAADAL</sequence>
<feature type="site" description="Interaction with substrate tRNA" evidence="10">
    <location>
        <position position="129"/>
    </location>
</feature>
<evidence type="ECO:0000256" key="11">
    <source>
        <dbReference type="RuleBase" id="RU003783"/>
    </source>
</evidence>
<protein>
    <recommendedName>
        <fullName evidence="10">tRNA dimethylallyltransferase</fullName>
        <ecNumber evidence="10">2.5.1.75</ecNumber>
    </recommendedName>
    <alternativeName>
        <fullName evidence="10">Dimethylallyl diphosphate:tRNA dimethylallyltransferase</fullName>
        <shortName evidence="10">DMAPP:tRNA dimethylallyltransferase</shortName>
        <shortName evidence="10">DMATase</shortName>
    </alternativeName>
    <alternativeName>
        <fullName evidence="10">Isopentenyl-diphosphate:tRNA isopentenyltransferase</fullName>
        <shortName evidence="10">IPP transferase</shortName>
        <shortName evidence="10">IPPT</shortName>
        <shortName evidence="10">IPTase</shortName>
    </alternativeName>
</protein>
<evidence type="ECO:0000256" key="1">
    <source>
        <dbReference type="ARBA" id="ARBA00001946"/>
    </source>
</evidence>
<dbReference type="Proteomes" id="UP001519362">
    <property type="component" value="Unassembled WGS sequence"/>
</dbReference>
<comment type="subunit">
    <text evidence="10">Monomer.</text>
</comment>
<comment type="cofactor">
    <cofactor evidence="1 10">
        <name>Mg(2+)</name>
        <dbReference type="ChEBI" id="CHEBI:18420"/>
    </cofactor>
</comment>
<accession>A0ABS4ZFU6</accession>
<dbReference type="InterPro" id="IPR039657">
    <property type="entry name" value="Dimethylallyltransferase"/>
</dbReference>
<evidence type="ECO:0000256" key="13">
    <source>
        <dbReference type="RuleBase" id="RU003785"/>
    </source>
</evidence>
<keyword evidence="7 10" id="KW-0067">ATP-binding</keyword>
<evidence type="ECO:0000256" key="9">
    <source>
        <dbReference type="ARBA" id="ARBA00049563"/>
    </source>
</evidence>
<evidence type="ECO:0000313" key="15">
    <source>
        <dbReference type="Proteomes" id="UP001519362"/>
    </source>
</evidence>
<proteinExistence type="inferred from homology"/>
<dbReference type="Gene3D" id="3.40.50.300">
    <property type="entry name" value="P-loop containing nucleotide triphosphate hydrolases"/>
    <property type="match status" value="1"/>
</dbReference>
<dbReference type="GO" id="GO:0052381">
    <property type="term" value="F:tRNA dimethylallyltransferase activity"/>
    <property type="evidence" value="ECO:0007669"/>
    <property type="project" value="UniProtKB-EC"/>
</dbReference>
<comment type="function">
    <text evidence="2 10 12">Catalyzes the transfer of a dimethylallyl group onto the adenine at position 37 in tRNAs that read codons beginning with uridine, leading to the formation of N6-(dimethylallyl)adenosine (i(6)A).</text>
</comment>
<evidence type="ECO:0000256" key="8">
    <source>
        <dbReference type="ARBA" id="ARBA00022842"/>
    </source>
</evidence>
<keyword evidence="5 10" id="KW-0819">tRNA processing</keyword>
<dbReference type="HAMAP" id="MF_00185">
    <property type="entry name" value="IPP_trans"/>
    <property type="match status" value="1"/>
</dbReference>
<evidence type="ECO:0000313" key="14">
    <source>
        <dbReference type="EMBL" id="MBP2436147.1"/>
    </source>
</evidence>
<dbReference type="Gene3D" id="1.10.20.140">
    <property type="match status" value="1"/>
</dbReference>
<name>A0ABS4ZFU6_9MICO</name>
<dbReference type="EC" id="2.5.1.75" evidence="10"/>
<evidence type="ECO:0000256" key="5">
    <source>
        <dbReference type="ARBA" id="ARBA00022694"/>
    </source>
</evidence>
<dbReference type="Pfam" id="PF01715">
    <property type="entry name" value="IPPT"/>
    <property type="match status" value="1"/>
</dbReference>
<organism evidence="14 15">
    <name type="scientific">Microbacterium amylolyticum</name>
    <dbReference type="NCBI Taxonomy" id="936337"/>
    <lineage>
        <taxon>Bacteria</taxon>
        <taxon>Bacillati</taxon>
        <taxon>Actinomycetota</taxon>
        <taxon>Actinomycetes</taxon>
        <taxon>Micrococcales</taxon>
        <taxon>Microbacteriaceae</taxon>
        <taxon>Microbacterium</taxon>
    </lineage>
</organism>
<comment type="catalytic activity">
    <reaction evidence="9 10 11">
        <text>adenosine(37) in tRNA + dimethylallyl diphosphate = N(6)-dimethylallyladenosine(37) in tRNA + diphosphate</text>
        <dbReference type="Rhea" id="RHEA:26482"/>
        <dbReference type="Rhea" id="RHEA-COMP:10162"/>
        <dbReference type="Rhea" id="RHEA-COMP:10375"/>
        <dbReference type="ChEBI" id="CHEBI:33019"/>
        <dbReference type="ChEBI" id="CHEBI:57623"/>
        <dbReference type="ChEBI" id="CHEBI:74411"/>
        <dbReference type="ChEBI" id="CHEBI:74415"/>
        <dbReference type="EC" id="2.5.1.75"/>
    </reaction>
</comment>
<evidence type="ECO:0000256" key="6">
    <source>
        <dbReference type="ARBA" id="ARBA00022741"/>
    </source>
</evidence>
<dbReference type="EMBL" id="JAGIOL010000001">
    <property type="protein sequence ID" value="MBP2436147.1"/>
    <property type="molecule type" value="Genomic_DNA"/>
</dbReference>
<keyword evidence="15" id="KW-1185">Reference proteome</keyword>
<dbReference type="InterPro" id="IPR027417">
    <property type="entry name" value="P-loop_NTPase"/>
</dbReference>
<keyword evidence="4 10" id="KW-0808">Transferase</keyword>
<evidence type="ECO:0000256" key="4">
    <source>
        <dbReference type="ARBA" id="ARBA00022679"/>
    </source>
</evidence>
<dbReference type="PANTHER" id="PTHR11088:SF60">
    <property type="entry name" value="TRNA DIMETHYLALLYLTRANSFERASE"/>
    <property type="match status" value="1"/>
</dbReference>
<keyword evidence="8 10" id="KW-0460">Magnesium</keyword>
<keyword evidence="6 10" id="KW-0547">Nucleotide-binding</keyword>